<gene>
    <name evidence="2" type="ORF">BB934_42440</name>
</gene>
<evidence type="ECO:0000313" key="2">
    <source>
        <dbReference type="EMBL" id="ANY84898.1"/>
    </source>
</evidence>
<accession>A0A1B2EY80</accession>
<dbReference type="EMBL" id="CP016620">
    <property type="protein sequence ID" value="ANY84898.1"/>
    <property type="molecule type" value="Genomic_DNA"/>
</dbReference>
<proteinExistence type="predicted"/>
<dbReference type="InterPro" id="IPR032557">
    <property type="entry name" value="DUF4935"/>
</dbReference>
<keyword evidence="2" id="KW-0614">Plasmid</keyword>
<geneLocation type="plasmid" evidence="2">
    <name>unnamed4</name>
</geneLocation>
<dbReference type="Pfam" id="PF16289">
    <property type="entry name" value="PIN_12"/>
    <property type="match status" value="1"/>
</dbReference>
<name>A0A1B2EY80_9HYPH</name>
<evidence type="ECO:0000259" key="1">
    <source>
        <dbReference type="Pfam" id="PF16289"/>
    </source>
</evidence>
<feature type="domain" description="DUF4935" evidence="1">
    <location>
        <begin position="21"/>
        <end position="189"/>
    </location>
</feature>
<dbReference type="KEGG" id="moc:BB934_42440"/>
<organism evidence="2">
    <name type="scientific">Microvirga ossetica</name>
    <dbReference type="NCBI Taxonomy" id="1882682"/>
    <lineage>
        <taxon>Bacteria</taxon>
        <taxon>Pseudomonadati</taxon>
        <taxon>Pseudomonadota</taxon>
        <taxon>Alphaproteobacteria</taxon>
        <taxon>Hyphomicrobiales</taxon>
        <taxon>Methylobacteriaceae</taxon>
        <taxon>Microvirga</taxon>
    </lineage>
</organism>
<protein>
    <recommendedName>
        <fullName evidence="1">DUF4935 domain-containing protein</fullName>
    </recommendedName>
</protein>
<dbReference type="AlphaFoldDB" id="A0A1B2EY80"/>
<reference evidence="2" key="1">
    <citation type="submission" date="2016-07" db="EMBL/GenBank/DDBJ databases">
        <title>Microvirga ossetica sp. nov. a new species of rhizobia isolated from root nodules of the legume species Vicia alpestris Steven originated from North Ossetia region in the Caucasus.</title>
        <authorList>
            <person name="Safronova V.I."/>
            <person name="Kuznetsova I.G."/>
            <person name="Sazanova A.L."/>
            <person name="Belimov A."/>
            <person name="Andronov E."/>
            <person name="Osledkin Y.S."/>
            <person name="Onishchuk O.P."/>
            <person name="Kurchak O.N."/>
            <person name="Shaposhnikov A.I."/>
            <person name="Willems A."/>
            <person name="Tikhonovich I.A."/>
        </authorList>
    </citation>
    <scope>NUCLEOTIDE SEQUENCE [LARGE SCALE GENOMIC DNA]</scope>
    <source>
        <strain evidence="2">V5/3M</strain>
        <plasmid evidence="2">unnamed4</plasmid>
    </source>
</reference>
<sequence length="377" mass="42010">MPAFDKSQLQAHIAMGRIGAVSLDTSIFDQYQNNLASPALLGLRQFRGTATQFVLSEVVLGEVKSHIADRAAGAKLKLDTALKGIRKAWRNDIDSAAVAHLLGTGRTPQALADQAVSEFSINVAYELICADGLVTHAEVLRRYFDAIAPFSRSEAKKNEFPDALALLSLEAWAAHNNTIMLLVSRDGDWKSFADTSDHLICVNDLATALDYFNSESRFVAERAVGLLRNSEAPNFHSAVETALEAFLETFDPDIQAWSAMEYDLETLECALQWWEIDEDSEVKVLNADEEGILFSMMVRAIVNFSGTFEFSVRDSVDRDYVSMGSNTVDRDETIKISLVIWIGRQFDHEPDVHEIEITPPRVSIDFGNIDPRWDDDE</sequence>